<evidence type="ECO:0000313" key="2">
    <source>
        <dbReference type="Proteomes" id="UP000610558"/>
    </source>
</evidence>
<comment type="caution">
    <text evidence="1">The sequence shown here is derived from an EMBL/GenBank/DDBJ whole genome shotgun (WGS) entry which is preliminary data.</text>
</comment>
<evidence type="ECO:0000313" key="1">
    <source>
        <dbReference type="EMBL" id="MBD2857648.1"/>
    </source>
</evidence>
<dbReference type="PANTHER" id="PTHR40275">
    <property type="entry name" value="SSL7038 PROTEIN"/>
    <property type="match status" value="1"/>
</dbReference>
<dbReference type="InterPro" id="IPR014057">
    <property type="entry name" value="HI1420"/>
</dbReference>
<keyword evidence="2" id="KW-1185">Reference proteome</keyword>
<accession>A0A927BZZ7</accession>
<dbReference type="Proteomes" id="UP000610558">
    <property type="component" value="Unassembled WGS sequence"/>
</dbReference>
<reference evidence="1" key="1">
    <citation type="submission" date="2020-09" db="EMBL/GenBank/DDBJ databases">
        <authorList>
            <person name="Yoon J.-W."/>
        </authorList>
    </citation>
    <scope>NUCLEOTIDE SEQUENCE</scope>
    <source>
        <strain evidence="1">KMU-158</strain>
    </source>
</reference>
<dbReference type="NCBIfam" id="TIGR02684">
    <property type="entry name" value="dnstrm_HI1420"/>
    <property type="match status" value="1"/>
</dbReference>
<dbReference type="AlphaFoldDB" id="A0A927BZZ7"/>
<dbReference type="PANTHER" id="PTHR40275:SF1">
    <property type="entry name" value="SSL7038 PROTEIN"/>
    <property type="match status" value="1"/>
</dbReference>
<dbReference type="RefSeq" id="WP_190761874.1">
    <property type="nucleotide sequence ID" value="NZ_JACXLD010000001.1"/>
</dbReference>
<name>A0A927BZZ7_9GAMM</name>
<dbReference type="EMBL" id="JACXLD010000001">
    <property type="protein sequence ID" value="MBD2857648.1"/>
    <property type="molecule type" value="Genomic_DNA"/>
</dbReference>
<dbReference type="Pfam" id="PF21716">
    <property type="entry name" value="dnstrm_HI1420"/>
    <property type="match status" value="1"/>
</dbReference>
<dbReference type="InterPro" id="IPR010982">
    <property type="entry name" value="Lambda_DNA-bd_dom_sf"/>
</dbReference>
<dbReference type="SUPFAM" id="SSF47413">
    <property type="entry name" value="lambda repressor-like DNA-binding domains"/>
    <property type="match status" value="1"/>
</dbReference>
<dbReference type="GO" id="GO:0003677">
    <property type="term" value="F:DNA binding"/>
    <property type="evidence" value="ECO:0007669"/>
    <property type="project" value="InterPro"/>
</dbReference>
<gene>
    <name evidence="1" type="ORF">IB286_01425</name>
</gene>
<protein>
    <submittedName>
        <fullName evidence="1">Addiction module antidote protein</fullName>
    </submittedName>
</protein>
<organism evidence="1 2">
    <name type="scientific">Spongiibacter pelagi</name>
    <dbReference type="NCBI Taxonomy" id="2760804"/>
    <lineage>
        <taxon>Bacteria</taxon>
        <taxon>Pseudomonadati</taxon>
        <taxon>Pseudomonadota</taxon>
        <taxon>Gammaproteobacteria</taxon>
        <taxon>Cellvibrionales</taxon>
        <taxon>Spongiibacteraceae</taxon>
        <taxon>Spongiibacter</taxon>
    </lineage>
</organism>
<proteinExistence type="predicted"/>
<sequence>MSGLKRFDVADYLDSEEMIAEYLSAALEDENPDVFLAAVSDVAKARGMTAIANSTGLGRESLYKALSPGAKPRYETIVKVLNGLGVKLTVQV</sequence>